<organism evidence="1 2">
    <name type="scientific">Penicillium hetheringtonii</name>
    <dbReference type="NCBI Taxonomy" id="911720"/>
    <lineage>
        <taxon>Eukaryota</taxon>
        <taxon>Fungi</taxon>
        <taxon>Dikarya</taxon>
        <taxon>Ascomycota</taxon>
        <taxon>Pezizomycotina</taxon>
        <taxon>Eurotiomycetes</taxon>
        <taxon>Eurotiomycetidae</taxon>
        <taxon>Eurotiales</taxon>
        <taxon>Aspergillaceae</taxon>
        <taxon>Penicillium</taxon>
    </lineage>
</organism>
<evidence type="ECO:0000313" key="1">
    <source>
        <dbReference type="EMBL" id="KAJ5591421.1"/>
    </source>
</evidence>
<comment type="caution">
    <text evidence="1">The sequence shown here is derived from an EMBL/GenBank/DDBJ whole genome shotgun (WGS) entry which is preliminary data.</text>
</comment>
<dbReference type="EMBL" id="JAQJAC010000003">
    <property type="protein sequence ID" value="KAJ5591421.1"/>
    <property type="molecule type" value="Genomic_DNA"/>
</dbReference>
<reference evidence="1 2" key="1">
    <citation type="journal article" date="2023" name="IMA Fungus">
        <title>Comparative genomic study of the Penicillium genus elucidates a diverse pangenome and 15 lateral gene transfer events.</title>
        <authorList>
            <person name="Petersen C."/>
            <person name="Sorensen T."/>
            <person name="Nielsen M.R."/>
            <person name="Sondergaard T.E."/>
            <person name="Sorensen J.L."/>
            <person name="Fitzpatrick D.A."/>
            <person name="Frisvad J.C."/>
            <person name="Nielsen K.L."/>
        </authorList>
    </citation>
    <scope>NUCLEOTIDE SEQUENCE [LARGE SCALE GENOMIC DNA]</scope>
    <source>
        <strain evidence="1 2">IBT 29057</strain>
    </source>
</reference>
<keyword evidence="2" id="KW-1185">Reference proteome</keyword>
<proteinExistence type="predicted"/>
<gene>
    <name evidence="1" type="ORF">N7450_005393</name>
</gene>
<dbReference type="AlphaFoldDB" id="A0AAD6GUA4"/>
<sequence>MNKEISVEINDVTTRSQASLRPTIILSSLKNRLKAVKQKWGPLMAAKEHLDDEYNFLPGRYAGQDDSQVFSQ</sequence>
<protein>
    <submittedName>
        <fullName evidence="1">Uncharacterized protein</fullName>
    </submittedName>
</protein>
<name>A0AAD6GUA4_9EURO</name>
<dbReference type="Proteomes" id="UP001216150">
    <property type="component" value="Unassembled WGS sequence"/>
</dbReference>
<accession>A0AAD6GUA4</accession>
<evidence type="ECO:0000313" key="2">
    <source>
        <dbReference type="Proteomes" id="UP001216150"/>
    </source>
</evidence>